<dbReference type="Pfam" id="PF03061">
    <property type="entry name" value="4HBT"/>
    <property type="match status" value="1"/>
</dbReference>
<dbReference type="InterPro" id="IPR006683">
    <property type="entry name" value="Thioestr_dom"/>
</dbReference>
<evidence type="ECO:0000259" key="1">
    <source>
        <dbReference type="Pfam" id="PF03061"/>
    </source>
</evidence>
<dbReference type="EMBL" id="JAVIJF010000041">
    <property type="protein sequence ID" value="MDX8529203.1"/>
    <property type="molecule type" value="Genomic_DNA"/>
</dbReference>
<name>A0ABU4ZUV6_9HYPH</name>
<organism evidence="2 3">
    <name type="scientific">Mesorhizobium montanum</name>
    <dbReference type="NCBI Taxonomy" id="3072323"/>
    <lineage>
        <taxon>Bacteria</taxon>
        <taxon>Pseudomonadati</taxon>
        <taxon>Pseudomonadota</taxon>
        <taxon>Alphaproteobacteria</taxon>
        <taxon>Hyphomicrobiales</taxon>
        <taxon>Phyllobacteriaceae</taxon>
        <taxon>Mesorhizobium</taxon>
    </lineage>
</organism>
<comment type="caution">
    <text evidence="2">The sequence shown here is derived from an EMBL/GenBank/DDBJ whole genome shotgun (WGS) entry which is preliminary data.</text>
</comment>
<dbReference type="Proteomes" id="UP001276840">
    <property type="component" value="Unassembled WGS sequence"/>
</dbReference>
<dbReference type="Gene3D" id="3.10.129.10">
    <property type="entry name" value="Hotdog Thioesterase"/>
    <property type="match status" value="1"/>
</dbReference>
<feature type="domain" description="Thioesterase" evidence="1">
    <location>
        <begin position="26"/>
        <end position="87"/>
    </location>
</feature>
<dbReference type="RefSeq" id="WP_320237067.1">
    <property type="nucleotide sequence ID" value="NZ_JAVIJF010000041.1"/>
</dbReference>
<dbReference type="InterPro" id="IPR029069">
    <property type="entry name" value="HotDog_dom_sf"/>
</dbReference>
<evidence type="ECO:0000313" key="3">
    <source>
        <dbReference type="Proteomes" id="UP001276840"/>
    </source>
</evidence>
<evidence type="ECO:0000313" key="2">
    <source>
        <dbReference type="EMBL" id="MDX8529203.1"/>
    </source>
</evidence>
<gene>
    <name evidence="2" type="ORF">RFM68_32700</name>
</gene>
<sequence>MNAKTPDLDEYVSEITSRVESHYADGTISLGTIVELFGVAGGLLSYKFDGDAGVMRAFEDVQFLAPAYQGDYVRVTCRYLSIGNSSRRRSYEAHVVARTLGIGHAPTSGEVLKDPILIASATGTVVVRADLQRTTPAAFRKA</sequence>
<proteinExistence type="predicted"/>
<dbReference type="CDD" id="cd03440">
    <property type="entry name" value="hot_dog"/>
    <property type="match status" value="1"/>
</dbReference>
<protein>
    <submittedName>
        <fullName evidence="2">Hotdog domain-containing protein</fullName>
    </submittedName>
</protein>
<accession>A0ABU4ZUV6</accession>
<reference evidence="2 3" key="1">
    <citation type="submission" date="2023-08" db="EMBL/GenBank/DDBJ databases">
        <title>Implementing the SeqCode for naming new Mesorhizobium species isolated from Vachellia karroo root nodules.</title>
        <authorList>
            <person name="Van Lill M."/>
        </authorList>
    </citation>
    <scope>NUCLEOTIDE SEQUENCE [LARGE SCALE GENOMIC DNA]</scope>
    <source>
        <strain evidence="2 3">MSK 1335</strain>
    </source>
</reference>
<keyword evidence="3" id="KW-1185">Reference proteome</keyword>
<dbReference type="SUPFAM" id="SSF54637">
    <property type="entry name" value="Thioesterase/thiol ester dehydrase-isomerase"/>
    <property type="match status" value="1"/>
</dbReference>